<reference evidence="2 3" key="1">
    <citation type="submission" date="2022-01" db="EMBL/GenBank/DDBJ databases">
        <authorList>
            <person name="Xiong W."/>
            <person name="Schranz E."/>
        </authorList>
    </citation>
    <scope>NUCLEOTIDE SEQUENCE [LARGE SCALE GENOMIC DNA]</scope>
</reference>
<feature type="compositionally biased region" description="Basic and acidic residues" evidence="1">
    <location>
        <begin position="111"/>
        <end position="123"/>
    </location>
</feature>
<dbReference type="AlphaFoldDB" id="A0AAU9M691"/>
<proteinExistence type="predicted"/>
<evidence type="ECO:0000256" key="1">
    <source>
        <dbReference type="SAM" id="MobiDB-lite"/>
    </source>
</evidence>
<comment type="caution">
    <text evidence="2">The sequence shown here is derived from an EMBL/GenBank/DDBJ whole genome shotgun (WGS) entry which is preliminary data.</text>
</comment>
<organism evidence="2 3">
    <name type="scientific">Lactuca virosa</name>
    <dbReference type="NCBI Taxonomy" id="75947"/>
    <lineage>
        <taxon>Eukaryota</taxon>
        <taxon>Viridiplantae</taxon>
        <taxon>Streptophyta</taxon>
        <taxon>Embryophyta</taxon>
        <taxon>Tracheophyta</taxon>
        <taxon>Spermatophyta</taxon>
        <taxon>Magnoliopsida</taxon>
        <taxon>eudicotyledons</taxon>
        <taxon>Gunneridae</taxon>
        <taxon>Pentapetalae</taxon>
        <taxon>asterids</taxon>
        <taxon>campanulids</taxon>
        <taxon>Asterales</taxon>
        <taxon>Asteraceae</taxon>
        <taxon>Cichorioideae</taxon>
        <taxon>Cichorieae</taxon>
        <taxon>Lactucinae</taxon>
        <taxon>Lactuca</taxon>
    </lineage>
</organism>
<evidence type="ECO:0000313" key="3">
    <source>
        <dbReference type="Proteomes" id="UP001157418"/>
    </source>
</evidence>
<keyword evidence="3" id="KW-1185">Reference proteome</keyword>
<accession>A0AAU9M691</accession>
<protein>
    <submittedName>
        <fullName evidence="2">Uncharacterized protein</fullName>
    </submittedName>
</protein>
<gene>
    <name evidence="2" type="ORF">LVIROSA_LOCUS9592</name>
</gene>
<sequence length="134" mass="15112">MPLHALDESNMETIVGMFGKVMVNTSPFWNCNYVSHGKICILTASRKKLNEEISVLIDNCKFRICVFEVNDDWVPFKHFVPNSISYSEEDIDDEHGISDTWQPDGMDFEEGEIRPVTHEDESGKSVAIGSPSAN</sequence>
<dbReference type="EMBL" id="CAKMRJ010001112">
    <property type="protein sequence ID" value="CAH1422247.1"/>
    <property type="molecule type" value="Genomic_DNA"/>
</dbReference>
<feature type="region of interest" description="Disordered" evidence="1">
    <location>
        <begin position="91"/>
        <end position="134"/>
    </location>
</feature>
<evidence type="ECO:0000313" key="2">
    <source>
        <dbReference type="EMBL" id="CAH1422247.1"/>
    </source>
</evidence>
<dbReference type="Proteomes" id="UP001157418">
    <property type="component" value="Unassembled WGS sequence"/>
</dbReference>
<name>A0AAU9M691_9ASTR</name>